<name>A0A4P6XKD6_9ASCO</name>
<dbReference type="Gene3D" id="3.40.20.10">
    <property type="entry name" value="Severin"/>
    <property type="match status" value="1"/>
</dbReference>
<dbReference type="FunFam" id="3.40.20.10:FF:000041">
    <property type="entry name" value="Protein transport protein SEC23"/>
    <property type="match status" value="1"/>
</dbReference>
<reference evidence="22" key="1">
    <citation type="submission" date="2019-03" db="EMBL/GenBank/DDBJ databases">
        <title>Snf2 controls pulcherriminic acid biosynthesis and connects pigmentation and antifungal activity of the yeast Metschnikowia pulcherrima.</title>
        <authorList>
            <person name="Gore-Lloyd D."/>
            <person name="Sumann I."/>
            <person name="Brachmann A.O."/>
            <person name="Schneeberger K."/>
            <person name="Ortiz-Merino R.A."/>
            <person name="Moreno-Beltran M."/>
            <person name="Schlaefli M."/>
            <person name="Kirner P."/>
            <person name="Santos Kron A."/>
            <person name="Wolfe K.H."/>
            <person name="Piel J."/>
            <person name="Ahrens C.H."/>
            <person name="Henk D."/>
            <person name="Freimoser F.M."/>
        </authorList>
    </citation>
    <scope>NUCLEOTIDE SEQUENCE [LARGE SCALE GENOMIC DNA]</scope>
    <source>
        <strain evidence="22">APC 1.2</strain>
    </source>
</reference>
<feature type="domain" description="Gelsolin-like" evidence="16">
    <location>
        <begin position="659"/>
        <end position="746"/>
    </location>
</feature>
<dbReference type="EMBL" id="CP034456">
    <property type="protein sequence ID" value="QBM86014.1"/>
    <property type="molecule type" value="Genomic_DNA"/>
</dbReference>
<dbReference type="SUPFAM" id="SSF81995">
    <property type="entry name" value="beta-sandwich domain of Sec23/24"/>
    <property type="match status" value="1"/>
</dbReference>
<feature type="domain" description="Sec23/Sec24 helical" evidence="19">
    <location>
        <begin position="525"/>
        <end position="632"/>
    </location>
</feature>
<dbReference type="InterPro" id="IPR036180">
    <property type="entry name" value="Gelsolin-like_dom_sf"/>
</dbReference>
<dbReference type="InterPro" id="IPR007123">
    <property type="entry name" value="Gelsolin-like_dom"/>
</dbReference>
<dbReference type="InterPro" id="IPR006895">
    <property type="entry name" value="Znf_Sec23_Sec24"/>
</dbReference>
<feature type="domain" description="Sec23/Sec24 trunk" evidence="18">
    <location>
        <begin position="117"/>
        <end position="393"/>
    </location>
</feature>
<dbReference type="AlphaFoldDB" id="A0A4P6XKD6"/>
<dbReference type="GO" id="GO:0090110">
    <property type="term" value="P:COPII-coated vesicle cargo loading"/>
    <property type="evidence" value="ECO:0007669"/>
    <property type="project" value="TreeGrafter"/>
</dbReference>
<dbReference type="InterPro" id="IPR012990">
    <property type="entry name" value="Beta-sandwich_Sec23_24"/>
</dbReference>
<feature type="domain" description="Zinc finger Sec23/Sec24-type" evidence="17">
    <location>
        <begin position="56"/>
        <end position="89"/>
    </location>
</feature>
<dbReference type="InterPro" id="IPR036465">
    <property type="entry name" value="vWFA_dom_sf"/>
</dbReference>
<evidence type="ECO:0000259" key="20">
    <source>
        <dbReference type="Pfam" id="PF08033"/>
    </source>
</evidence>
<keyword evidence="12 15" id="KW-0472">Membrane</keyword>
<evidence type="ECO:0000256" key="3">
    <source>
        <dbReference type="ARBA" id="ARBA00009210"/>
    </source>
</evidence>
<dbReference type="Pfam" id="PF04810">
    <property type="entry name" value="zf-Sec23_Sec24"/>
    <property type="match status" value="1"/>
</dbReference>
<evidence type="ECO:0000256" key="9">
    <source>
        <dbReference type="ARBA" id="ARBA00022892"/>
    </source>
</evidence>
<organism evidence="21 22">
    <name type="scientific">Metschnikowia aff. pulcherrima</name>
    <dbReference type="NCBI Taxonomy" id="2163413"/>
    <lineage>
        <taxon>Eukaryota</taxon>
        <taxon>Fungi</taxon>
        <taxon>Dikarya</taxon>
        <taxon>Ascomycota</taxon>
        <taxon>Saccharomycotina</taxon>
        <taxon>Pichiomycetes</taxon>
        <taxon>Metschnikowiaceae</taxon>
        <taxon>Metschnikowia</taxon>
    </lineage>
</organism>
<evidence type="ECO:0000256" key="13">
    <source>
        <dbReference type="ARBA" id="ARBA00023329"/>
    </source>
</evidence>
<dbReference type="CDD" id="cd11287">
    <property type="entry name" value="Sec23_C"/>
    <property type="match status" value="1"/>
</dbReference>
<evidence type="ECO:0000313" key="22">
    <source>
        <dbReference type="Proteomes" id="UP000292447"/>
    </source>
</evidence>
<dbReference type="GO" id="GO:0005789">
    <property type="term" value="C:endoplasmic reticulum membrane"/>
    <property type="evidence" value="ECO:0007669"/>
    <property type="project" value="UniProtKB-SubCell"/>
</dbReference>
<evidence type="ECO:0000256" key="5">
    <source>
        <dbReference type="ARBA" id="ARBA00022448"/>
    </source>
</evidence>
<dbReference type="GO" id="GO:0030127">
    <property type="term" value="C:COPII vesicle coat"/>
    <property type="evidence" value="ECO:0007669"/>
    <property type="project" value="InterPro"/>
</dbReference>
<gene>
    <name evidence="21" type="primary">MPUL0A06460</name>
    <name evidence="21" type="ORF">METSCH_A06460</name>
</gene>
<evidence type="ECO:0000256" key="7">
    <source>
        <dbReference type="ARBA" id="ARBA00022824"/>
    </source>
</evidence>
<dbReference type="Gene3D" id="2.30.30.380">
    <property type="entry name" value="Zn-finger domain of Sec23/24"/>
    <property type="match status" value="1"/>
</dbReference>
<evidence type="ECO:0000256" key="10">
    <source>
        <dbReference type="ARBA" id="ARBA00022927"/>
    </source>
</evidence>
<sequence length="795" mass="88354">MNFEDNEDRNGVRVTWNNVPKSKLQHHRNIAPLATLYTPLNTKGPVQCLDASHMQRCRQCKAFLNPYVTINQQTGDIWYCQFCTFGNRLVSNNGEYPQALDPENSTVEYLTGRQSKLPPIFLYVVDTCFEGEDVADAFEALCESLSLSFSLLPSDSLVGFVSFGKHVQLHDLSDPGKSYVFNGSKEYNLEDVLKILGITAPLVSANGVFSALGQKFLQKIDIAEYNLTTIVEKLANNTFPHPSRKERAARASGCAVNVSALALQAILGKQSSAGGHIMCFIGGAATYGPGKIVGLPLKEPMRSHRDIEKAKATMPQISNGVAKVDKLLYKQAKTFYDKVAKLLITIGLSCNVFAGSYDQVGLYEMDRICASTGGLVVMCDSFTTSMFRQSVIKFFQKENEDPDGFLDMGLNSTLECRTTSDLQIQGLVGNAAALPMRKDKFVEASVAPQVIGEGNTNAWKLCSVNPQSTYSIYFEKLDSAQVGHAFIQFSFHYQHPGGELRLRITTLPLAVIEDSDAHNLEAGFDQEAALVAIARSTVEKLRSDGVSAKTSSYDESDLTKHLDKLLVDYCGRFSQYRKGDLSLFRLSNSFAMLPQFMYHLRRSQFIRVFNNSPDETSFVRHCLMHEDVTNSLIMIQPSLLSYDVESYGALDESGNPYTEPEAVLLDSMSLGATKILLLDTFFQILIYHGSTVAQWRKAGYHNMEGYETFRDFLEAPKKEAMEVLVDRFPLPRFIDCDEGGSQARFLMAKLNPSTSYASNPSHMFAQTSGQMDVMTDDTSLQLFMDGVQKIIVSRK</sequence>
<dbReference type="InterPro" id="IPR006896">
    <property type="entry name" value="Sec23/24_trunk_dom"/>
</dbReference>
<dbReference type="SUPFAM" id="SSF81811">
    <property type="entry name" value="Helical domain of Sec23/24"/>
    <property type="match status" value="1"/>
</dbReference>
<accession>A0A4P6XKD6</accession>
<dbReference type="InterPro" id="IPR006900">
    <property type="entry name" value="Sec23/24_helical_dom"/>
</dbReference>
<dbReference type="Pfam" id="PF00626">
    <property type="entry name" value="Gelsolin"/>
    <property type="match status" value="1"/>
</dbReference>
<evidence type="ECO:0000256" key="8">
    <source>
        <dbReference type="ARBA" id="ARBA00022833"/>
    </source>
</evidence>
<comment type="similarity">
    <text evidence="3 15">Belongs to the SEC23/SEC24 family. SEC23 subfamily.</text>
</comment>
<protein>
    <recommendedName>
        <fullName evidence="4 15">Protein transport protein SEC23</fullName>
    </recommendedName>
</protein>
<evidence type="ECO:0000313" key="21">
    <source>
        <dbReference type="EMBL" id="QBM86014.1"/>
    </source>
</evidence>
<dbReference type="PANTHER" id="PTHR11141:SF0">
    <property type="entry name" value="PROTEIN TRANSPORT PROTEIN SEC23"/>
    <property type="match status" value="1"/>
</dbReference>
<keyword evidence="15" id="KW-0963">Cytoplasm</keyword>
<evidence type="ECO:0000259" key="19">
    <source>
        <dbReference type="Pfam" id="PF04815"/>
    </source>
</evidence>
<evidence type="ECO:0000256" key="12">
    <source>
        <dbReference type="ARBA" id="ARBA00023136"/>
    </source>
</evidence>
<keyword evidence="22" id="KW-1185">Reference proteome</keyword>
<dbReference type="GO" id="GO:0006886">
    <property type="term" value="P:intracellular protein transport"/>
    <property type="evidence" value="ECO:0007669"/>
    <property type="project" value="InterPro"/>
</dbReference>
<evidence type="ECO:0000256" key="6">
    <source>
        <dbReference type="ARBA" id="ARBA00022723"/>
    </source>
</evidence>
<dbReference type="SUPFAM" id="SSF82754">
    <property type="entry name" value="C-terminal, gelsolin-like domain of Sec23/24"/>
    <property type="match status" value="1"/>
</dbReference>
<dbReference type="Gene3D" id="2.60.40.1670">
    <property type="entry name" value="beta-sandwich domain of Sec23/24"/>
    <property type="match status" value="1"/>
</dbReference>
<dbReference type="SUPFAM" id="SSF53300">
    <property type="entry name" value="vWA-like"/>
    <property type="match status" value="1"/>
</dbReference>
<dbReference type="InterPro" id="IPR037550">
    <property type="entry name" value="Sec23_C"/>
</dbReference>
<evidence type="ECO:0000256" key="1">
    <source>
        <dbReference type="ARBA" id="ARBA00004299"/>
    </source>
</evidence>
<dbReference type="InterPro" id="IPR036175">
    <property type="entry name" value="Sec23/24_helical_dom_sf"/>
</dbReference>
<comment type="function">
    <text evidence="14 15">Component of the coat protein complex II (COPII) which promotes the formation of transport vesicles from the endoplasmic reticulum (ER). The coat has two main functions, the physical deformation of the endoplasmic reticulum membrane into vesicles and the selection of cargo molecules.</text>
</comment>
<dbReference type="InterPro" id="IPR029006">
    <property type="entry name" value="ADF-H/Gelsolin-like_dom_sf"/>
</dbReference>
<comment type="subcellular location">
    <subcellularLocation>
        <location evidence="15">Cytoplasm</location>
    </subcellularLocation>
    <subcellularLocation>
        <location evidence="1 15">Cytoplasmic vesicle</location>
        <location evidence="1 15">COPII-coated vesicle membrane</location>
        <topology evidence="1 15">Peripheral membrane protein</topology>
        <orientation evidence="1 15">Cytoplasmic side</orientation>
    </subcellularLocation>
    <subcellularLocation>
        <location evidence="2 15">Endoplasmic reticulum membrane</location>
        <topology evidence="2 15">Peripheral membrane protein</topology>
        <orientation evidence="2 15">Cytoplasmic side</orientation>
    </subcellularLocation>
    <subcellularLocation>
        <location evidence="15">Golgi apparatus membrane</location>
        <topology evidence="15">Peripheral membrane protein</topology>
        <orientation evidence="15">Cytoplasmic side</orientation>
    </subcellularLocation>
</comment>
<dbReference type="Gene3D" id="1.20.120.730">
    <property type="entry name" value="Sec23/Sec24 helical domain"/>
    <property type="match status" value="1"/>
</dbReference>
<keyword evidence="13 15" id="KW-0968">Cytoplasmic vesicle</keyword>
<dbReference type="InterPro" id="IPR037364">
    <property type="entry name" value="Sec23"/>
</dbReference>
<keyword evidence="7 15" id="KW-0256">Endoplasmic reticulum</keyword>
<keyword evidence="8 15" id="KW-0862">Zinc</keyword>
<evidence type="ECO:0000256" key="14">
    <source>
        <dbReference type="ARBA" id="ARBA00025471"/>
    </source>
</evidence>
<dbReference type="Proteomes" id="UP000292447">
    <property type="component" value="Chromosome I"/>
</dbReference>
<evidence type="ECO:0000256" key="15">
    <source>
        <dbReference type="RuleBase" id="RU365030"/>
    </source>
</evidence>
<feature type="domain" description="Sec23/Sec24 beta-sandwich" evidence="20">
    <location>
        <begin position="409"/>
        <end position="511"/>
    </location>
</feature>
<dbReference type="Pfam" id="PF04811">
    <property type="entry name" value="Sec23_trunk"/>
    <property type="match status" value="1"/>
</dbReference>
<evidence type="ECO:0000259" key="16">
    <source>
        <dbReference type="Pfam" id="PF00626"/>
    </source>
</evidence>
<keyword evidence="6 15" id="KW-0479">Metal-binding</keyword>
<keyword evidence="10 15" id="KW-0653">Protein transport</keyword>
<evidence type="ECO:0000256" key="4">
    <source>
        <dbReference type="ARBA" id="ARBA00021212"/>
    </source>
</evidence>
<evidence type="ECO:0000256" key="2">
    <source>
        <dbReference type="ARBA" id="ARBA00004397"/>
    </source>
</evidence>
<dbReference type="SUPFAM" id="SSF82919">
    <property type="entry name" value="Zn-finger domain of Sec23/24"/>
    <property type="match status" value="1"/>
</dbReference>
<dbReference type="Gene3D" id="3.40.50.410">
    <property type="entry name" value="von Willebrand factor, type A domain"/>
    <property type="match status" value="1"/>
</dbReference>
<dbReference type="GO" id="GO:0070971">
    <property type="term" value="C:endoplasmic reticulum exit site"/>
    <property type="evidence" value="ECO:0007669"/>
    <property type="project" value="TreeGrafter"/>
</dbReference>
<keyword evidence="11 15" id="KW-0333">Golgi apparatus</keyword>
<dbReference type="PANTHER" id="PTHR11141">
    <property type="entry name" value="PROTEIN TRANSPORT PROTEIN SEC23"/>
    <property type="match status" value="1"/>
</dbReference>
<evidence type="ECO:0000256" key="11">
    <source>
        <dbReference type="ARBA" id="ARBA00023034"/>
    </source>
</evidence>
<dbReference type="GO" id="GO:0000139">
    <property type="term" value="C:Golgi membrane"/>
    <property type="evidence" value="ECO:0007669"/>
    <property type="project" value="UniProtKB-SubCell"/>
</dbReference>
<evidence type="ECO:0000259" key="18">
    <source>
        <dbReference type="Pfam" id="PF04811"/>
    </source>
</evidence>
<dbReference type="InterPro" id="IPR036174">
    <property type="entry name" value="Znf_Sec23_Sec24_sf"/>
</dbReference>
<dbReference type="Pfam" id="PF08033">
    <property type="entry name" value="Sec23_BS"/>
    <property type="match status" value="1"/>
</dbReference>
<dbReference type="GO" id="GO:0005096">
    <property type="term" value="F:GTPase activator activity"/>
    <property type="evidence" value="ECO:0007669"/>
    <property type="project" value="TreeGrafter"/>
</dbReference>
<keyword evidence="5 15" id="KW-0813">Transport</keyword>
<keyword evidence="9 15" id="KW-0931">ER-Golgi transport</keyword>
<proteinExistence type="inferred from homology"/>
<evidence type="ECO:0000259" key="17">
    <source>
        <dbReference type="Pfam" id="PF04810"/>
    </source>
</evidence>
<dbReference type="GO" id="GO:0008270">
    <property type="term" value="F:zinc ion binding"/>
    <property type="evidence" value="ECO:0007669"/>
    <property type="project" value="InterPro"/>
</dbReference>
<dbReference type="STRING" id="2163413.A0A4P6XKD6"/>
<dbReference type="Pfam" id="PF04815">
    <property type="entry name" value="Sec23_helical"/>
    <property type="match status" value="1"/>
</dbReference>